<comment type="caution">
    <text evidence="10">The sequence shown here is derived from an EMBL/GenBank/DDBJ whole genome shotgun (WGS) entry which is preliminary data.</text>
</comment>
<sequence>MNFKGRDIISVRDFSKSDLLYILKIAKEMEKEKPKLLDGKILATLFFEPSTRTRLSFESAMFRLGGKVLGFSDEKVTSVKKGETVWDTIKMAECYSDVIVIRSPVEGSARLAAEAASIPVINGGDGANQHPTQMLLDLYTIQKIKKKIEGLKIGFLGDLKYGRTVNSLAIALSFWKVEMYFIAPDALQMPEHYIKELREKGIKCHKTSDVFEVSQKLDILYVTRIQQERFPDPLEYEKYKNAYRLDITLLDHIKKDLKIMHPLPRVGEINAELDDTEHAVYFEQAANGVAVRKALLALVLGEEK</sequence>
<dbReference type="PROSITE" id="PS00097">
    <property type="entry name" value="CARBAMOYLTRANSFERASE"/>
    <property type="match status" value="1"/>
</dbReference>
<evidence type="ECO:0000256" key="1">
    <source>
        <dbReference type="ARBA" id="ARBA00004852"/>
    </source>
</evidence>
<feature type="domain" description="Aspartate/ornithine carbamoyltransferase carbamoyl-P binding" evidence="9">
    <location>
        <begin position="6"/>
        <end position="142"/>
    </location>
</feature>
<dbReference type="Pfam" id="PF00185">
    <property type="entry name" value="OTCace"/>
    <property type="match status" value="1"/>
</dbReference>
<dbReference type="GO" id="GO:0044205">
    <property type="term" value="P:'de novo' UMP biosynthetic process"/>
    <property type="evidence" value="ECO:0007669"/>
    <property type="project" value="UniProtKB-UniPathway"/>
</dbReference>
<gene>
    <name evidence="10" type="ORF">LCGC14_0540740</name>
</gene>
<dbReference type="InterPro" id="IPR006130">
    <property type="entry name" value="Asp/Orn_carbamoylTrfase"/>
</dbReference>
<dbReference type="Gene3D" id="3.40.50.1370">
    <property type="entry name" value="Aspartate/ornithine carbamoyltransferase"/>
    <property type="match status" value="2"/>
</dbReference>
<feature type="domain" description="Aspartate/ornithine carbamoyltransferase Asp/Orn-binding" evidence="8">
    <location>
        <begin position="149"/>
        <end position="298"/>
    </location>
</feature>
<name>A0A0F9SBB0_9ZZZZ</name>
<dbReference type="InterPro" id="IPR002082">
    <property type="entry name" value="Asp_carbamoyltransf"/>
</dbReference>
<comment type="similarity">
    <text evidence="2">Belongs to the aspartate/ornithine carbamoyltransferase superfamily. ATCase family.</text>
</comment>
<evidence type="ECO:0000256" key="3">
    <source>
        <dbReference type="ARBA" id="ARBA00013008"/>
    </source>
</evidence>
<protein>
    <recommendedName>
        <fullName evidence="3">aspartate carbamoyltransferase</fullName>
        <ecNumber evidence="3">2.1.3.2</ecNumber>
    </recommendedName>
</protein>
<organism evidence="10">
    <name type="scientific">marine sediment metagenome</name>
    <dbReference type="NCBI Taxonomy" id="412755"/>
    <lineage>
        <taxon>unclassified sequences</taxon>
        <taxon>metagenomes</taxon>
        <taxon>ecological metagenomes</taxon>
    </lineage>
</organism>
<dbReference type="HAMAP" id="MF_00001">
    <property type="entry name" value="Asp_carb_tr"/>
    <property type="match status" value="1"/>
</dbReference>
<comment type="pathway">
    <text evidence="1">Pyrimidine metabolism; UMP biosynthesis via de novo pathway; (S)-dihydroorotate from bicarbonate: step 2/3.</text>
</comment>
<comment type="catalytic activity">
    <reaction evidence="7">
        <text>carbamoyl phosphate + L-aspartate = N-carbamoyl-L-aspartate + phosphate + H(+)</text>
        <dbReference type="Rhea" id="RHEA:20013"/>
        <dbReference type="ChEBI" id="CHEBI:15378"/>
        <dbReference type="ChEBI" id="CHEBI:29991"/>
        <dbReference type="ChEBI" id="CHEBI:32814"/>
        <dbReference type="ChEBI" id="CHEBI:43474"/>
        <dbReference type="ChEBI" id="CHEBI:58228"/>
        <dbReference type="EC" id="2.1.3.2"/>
    </reaction>
</comment>
<evidence type="ECO:0000259" key="9">
    <source>
        <dbReference type="Pfam" id="PF02729"/>
    </source>
</evidence>
<dbReference type="GO" id="GO:0016597">
    <property type="term" value="F:amino acid binding"/>
    <property type="evidence" value="ECO:0007669"/>
    <property type="project" value="InterPro"/>
</dbReference>
<evidence type="ECO:0000256" key="5">
    <source>
        <dbReference type="ARBA" id="ARBA00022975"/>
    </source>
</evidence>
<dbReference type="FunFam" id="3.40.50.1370:FF:000001">
    <property type="entry name" value="Aspartate carbamoyltransferase"/>
    <property type="match status" value="1"/>
</dbReference>
<evidence type="ECO:0000259" key="8">
    <source>
        <dbReference type="Pfam" id="PF00185"/>
    </source>
</evidence>
<dbReference type="InterPro" id="IPR006131">
    <property type="entry name" value="Asp_carbamoyltransf_Asp/Orn-bd"/>
</dbReference>
<evidence type="ECO:0000256" key="2">
    <source>
        <dbReference type="ARBA" id="ARBA00008896"/>
    </source>
</evidence>
<evidence type="ECO:0000256" key="7">
    <source>
        <dbReference type="ARBA" id="ARBA00048859"/>
    </source>
</evidence>
<dbReference type="NCBIfam" id="TIGR00670">
    <property type="entry name" value="asp_carb_tr"/>
    <property type="match status" value="1"/>
</dbReference>
<keyword evidence="4" id="KW-0808">Transferase</keyword>
<keyword evidence="5" id="KW-0665">Pyrimidine biosynthesis</keyword>
<dbReference type="FunFam" id="3.40.50.1370:FF:000002">
    <property type="entry name" value="Aspartate carbamoyltransferase 2"/>
    <property type="match status" value="1"/>
</dbReference>
<dbReference type="UniPathway" id="UPA00070">
    <property type="reaction ID" value="UER00116"/>
</dbReference>
<evidence type="ECO:0000256" key="4">
    <source>
        <dbReference type="ARBA" id="ARBA00022679"/>
    </source>
</evidence>
<reference evidence="10" key="1">
    <citation type="journal article" date="2015" name="Nature">
        <title>Complex archaea that bridge the gap between prokaryotes and eukaryotes.</title>
        <authorList>
            <person name="Spang A."/>
            <person name="Saw J.H."/>
            <person name="Jorgensen S.L."/>
            <person name="Zaremba-Niedzwiedzka K."/>
            <person name="Martijn J."/>
            <person name="Lind A.E."/>
            <person name="van Eijk R."/>
            <person name="Schleper C."/>
            <person name="Guy L."/>
            <person name="Ettema T.J."/>
        </authorList>
    </citation>
    <scope>NUCLEOTIDE SEQUENCE</scope>
</reference>
<dbReference type="GO" id="GO:0004070">
    <property type="term" value="F:aspartate carbamoyltransferase activity"/>
    <property type="evidence" value="ECO:0007669"/>
    <property type="project" value="UniProtKB-EC"/>
</dbReference>
<evidence type="ECO:0000313" key="10">
    <source>
        <dbReference type="EMBL" id="KKN59567.1"/>
    </source>
</evidence>
<dbReference type="InterPro" id="IPR006132">
    <property type="entry name" value="Asp/Orn_carbamoyltranf_P-bd"/>
</dbReference>
<dbReference type="PRINTS" id="PR00100">
    <property type="entry name" value="AOTCASE"/>
</dbReference>
<dbReference type="EMBL" id="LAZR01000722">
    <property type="protein sequence ID" value="KKN59567.1"/>
    <property type="molecule type" value="Genomic_DNA"/>
</dbReference>
<accession>A0A0F9SBB0</accession>
<comment type="function">
    <text evidence="6">Catalyzes the condensation of carbamoyl phosphate and aspartate to form carbamoyl aspartate and inorganic phosphate, the committed step in the de novo pyrimidine nucleotide biosynthesis pathway.</text>
</comment>
<dbReference type="PANTHER" id="PTHR45753:SF6">
    <property type="entry name" value="ASPARTATE CARBAMOYLTRANSFERASE"/>
    <property type="match status" value="1"/>
</dbReference>
<dbReference type="SUPFAM" id="SSF53671">
    <property type="entry name" value="Aspartate/ornithine carbamoyltransferase"/>
    <property type="match status" value="1"/>
</dbReference>
<evidence type="ECO:0000256" key="6">
    <source>
        <dbReference type="ARBA" id="ARBA00043884"/>
    </source>
</evidence>
<proteinExistence type="inferred from homology"/>
<dbReference type="PRINTS" id="PR00101">
    <property type="entry name" value="ATCASE"/>
</dbReference>
<dbReference type="GO" id="GO:0006520">
    <property type="term" value="P:amino acid metabolic process"/>
    <property type="evidence" value="ECO:0007669"/>
    <property type="project" value="InterPro"/>
</dbReference>
<dbReference type="Pfam" id="PF02729">
    <property type="entry name" value="OTCace_N"/>
    <property type="match status" value="1"/>
</dbReference>
<dbReference type="EC" id="2.1.3.2" evidence="3"/>
<dbReference type="PANTHER" id="PTHR45753">
    <property type="entry name" value="ORNITHINE CARBAMOYLTRANSFERASE, MITOCHONDRIAL"/>
    <property type="match status" value="1"/>
</dbReference>
<dbReference type="GO" id="GO:0006207">
    <property type="term" value="P:'de novo' pyrimidine nucleobase biosynthetic process"/>
    <property type="evidence" value="ECO:0007669"/>
    <property type="project" value="InterPro"/>
</dbReference>
<dbReference type="AlphaFoldDB" id="A0A0F9SBB0"/>
<dbReference type="NCBIfam" id="NF002032">
    <property type="entry name" value="PRK00856.1"/>
    <property type="match status" value="1"/>
</dbReference>
<dbReference type="InterPro" id="IPR036901">
    <property type="entry name" value="Asp/Orn_carbamoylTrfase_sf"/>
</dbReference>